<dbReference type="Pfam" id="PF10054">
    <property type="entry name" value="DUF2291"/>
    <property type="match status" value="1"/>
</dbReference>
<protein>
    <submittedName>
        <fullName evidence="2">DUF2291 domain-containing protein</fullName>
    </submittedName>
</protein>
<comment type="caution">
    <text evidence="2">The sequence shown here is derived from an EMBL/GenBank/DDBJ whole genome shotgun (WGS) entry which is preliminary data.</text>
</comment>
<dbReference type="SUPFAM" id="SSF141318">
    <property type="entry name" value="TM0957-like"/>
    <property type="match status" value="1"/>
</dbReference>
<accession>A0ABS2A5Q2</accession>
<feature type="signal peptide" evidence="1">
    <location>
        <begin position="1"/>
        <end position="23"/>
    </location>
</feature>
<keyword evidence="1" id="KW-0732">Signal</keyword>
<feature type="chain" id="PRO_5045402000" evidence="1">
    <location>
        <begin position="24"/>
        <end position="219"/>
    </location>
</feature>
<dbReference type="Proteomes" id="UP000632138">
    <property type="component" value="Unassembled WGS sequence"/>
</dbReference>
<dbReference type="EMBL" id="JAENHP010000001">
    <property type="protein sequence ID" value="MBM2614571.1"/>
    <property type="molecule type" value="Genomic_DNA"/>
</dbReference>
<reference evidence="2 3" key="1">
    <citation type="submission" date="2021-01" db="EMBL/GenBank/DDBJ databases">
        <title>Actinoplanes sp. nov. LDG1-06 isolated from lichen.</title>
        <authorList>
            <person name="Saeng-In P."/>
            <person name="Phongsopitanun W."/>
            <person name="Kanchanasin P."/>
            <person name="Yuki M."/>
            <person name="Kudo T."/>
            <person name="Ohkuma M."/>
            <person name="Tanasupawat S."/>
        </authorList>
    </citation>
    <scope>NUCLEOTIDE SEQUENCE [LARGE SCALE GENOMIC DNA]</scope>
    <source>
        <strain evidence="2 3">LDG1-06</strain>
    </source>
</reference>
<keyword evidence="3" id="KW-1185">Reference proteome</keyword>
<proteinExistence type="predicted"/>
<name>A0ABS2A5Q2_9ACTN</name>
<dbReference type="InterPro" id="IPR036215">
    <property type="entry name" value="TM0957-like_sf"/>
</dbReference>
<dbReference type="RefSeq" id="WP_203374449.1">
    <property type="nucleotide sequence ID" value="NZ_JAENHP010000001.1"/>
</dbReference>
<gene>
    <name evidence="2" type="ORF">JIG36_03255</name>
</gene>
<dbReference type="InterPro" id="IPR014582">
    <property type="entry name" value="UCP033535_lipo"/>
</dbReference>
<evidence type="ECO:0000313" key="3">
    <source>
        <dbReference type="Proteomes" id="UP000632138"/>
    </source>
</evidence>
<dbReference type="Gene3D" id="2.40.50.420">
    <property type="entry name" value="Envelope glycoprotein gp160, DUF2291, alpha/beta domain"/>
    <property type="match status" value="1"/>
</dbReference>
<evidence type="ECO:0000313" key="2">
    <source>
        <dbReference type="EMBL" id="MBM2614571.1"/>
    </source>
</evidence>
<evidence type="ECO:0000256" key="1">
    <source>
        <dbReference type="SAM" id="SignalP"/>
    </source>
</evidence>
<dbReference type="Gene3D" id="1.10.10.1260">
    <property type="entry name" value="Envelope glycoprotein gp160, DUF2291, helical domain"/>
    <property type="match status" value="1"/>
</dbReference>
<sequence length="219" mass="22753">MTVLTRRWLAAATALALASAVTACSKVPGVYVYEKDGQAAAESNATDPATYVNDNWTQKIVPTVHDNAKDVTEVAAAIKEDSDAAGKELGKQAGTGSPYAFMVKGSGTVTEVDTSVPTGPVTVEVPQAGGKPLKVTIATGPVIAGTAVRDAVGFIAFGDFTNQIDYAEVANQINDRVKTDVIAKVDRDALKGKKVDFYGAFSSLTPGTIFLVPTELAAQ</sequence>
<dbReference type="PIRSF" id="PIRSF033535">
    <property type="entry name" value="UCP033535_plp"/>
    <property type="match status" value="1"/>
</dbReference>
<dbReference type="PROSITE" id="PS51257">
    <property type="entry name" value="PROKAR_LIPOPROTEIN"/>
    <property type="match status" value="1"/>
</dbReference>
<organism evidence="2 3">
    <name type="scientific">Paractinoplanes ovalisporus</name>
    <dbReference type="NCBI Taxonomy" id="2810368"/>
    <lineage>
        <taxon>Bacteria</taxon>
        <taxon>Bacillati</taxon>
        <taxon>Actinomycetota</taxon>
        <taxon>Actinomycetes</taxon>
        <taxon>Micromonosporales</taxon>
        <taxon>Micromonosporaceae</taxon>
        <taxon>Paractinoplanes</taxon>
    </lineage>
</organism>